<evidence type="ECO:0000313" key="5">
    <source>
        <dbReference type="EMBL" id="KAG6441709.1"/>
    </source>
</evidence>
<feature type="domain" description="FLYWCH-type" evidence="4">
    <location>
        <begin position="299"/>
        <end position="356"/>
    </location>
</feature>
<protein>
    <recommendedName>
        <fullName evidence="4">FLYWCH-type domain-containing protein</fullName>
    </recommendedName>
</protein>
<sequence>MKSIKEEDDETSYAVIISDEIPERQPVRRRCQVKIQCIDSKSSVKCFVCKRLVCNKCEIFTTVKGGQVLLLNGHRFHREYGTHLRSYWRCSKRGTYACKCKDVANPTTTSATTSATTSVATTAVTSTVTAATSSTTTTVTTNVINEVNANCSAIDTIQDNASDDDVIEVVRDEAPIEILSDGEELELEKFQQQQNSLVQNFIFTSLPLETNDDKDYNSHLDDPLNNIQNDINNGNSLPSVSSIAAPVITHSQTNNKNLDTSDFNTDNIFINVTDDFTNDLGLDKLEPNIDVGTQATIFTERNGRVVLMIGKNRFMRHYVSRQGRTRWRCSKCFNKCRAIAITEGNVIVKLTDMHNH</sequence>
<accession>A0A922CDF0</accession>
<organism evidence="5 6">
    <name type="scientific">Manduca sexta</name>
    <name type="common">Tobacco hawkmoth</name>
    <name type="synonym">Tobacco hornworm</name>
    <dbReference type="NCBI Taxonomy" id="7130"/>
    <lineage>
        <taxon>Eukaryota</taxon>
        <taxon>Metazoa</taxon>
        <taxon>Ecdysozoa</taxon>
        <taxon>Arthropoda</taxon>
        <taxon>Hexapoda</taxon>
        <taxon>Insecta</taxon>
        <taxon>Pterygota</taxon>
        <taxon>Neoptera</taxon>
        <taxon>Endopterygota</taxon>
        <taxon>Lepidoptera</taxon>
        <taxon>Glossata</taxon>
        <taxon>Ditrysia</taxon>
        <taxon>Bombycoidea</taxon>
        <taxon>Sphingidae</taxon>
        <taxon>Sphinginae</taxon>
        <taxon>Sphingini</taxon>
        <taxon>Manduca</taxon>
    </lineage>
</organism>
<keyword evidence="6" id="KW-1185">Reference proteome</keyword>
<dbReference type="EMBL" id="JH668288">
    <property type="protein sequence ID" value="KAG6441709.1"/>
    <property type="molecule type" value="Genomic_DNA"/>
</dbReference>
<gene>
    <name evidence="5" type="ORF">O3G_MSEX002000</name>
</gene>
<comment type="caution">
    <text evidence="5">The sequence shown here is derived from an EMBL/GenBank/DDBJ whole genome shotgun (WGS) entry which is preliminary data.</text>
</comment>
<dbReference type="Pfam" id="PF04500">
    <property type="entry name" value="FLYWCH"/>
    <property type="match status" value="2"/>
</dbReference>
<evidence type="ECO:0000313" key="6">
    <source>
        <dbReference type="Proteomes" id="UP000791440"/>
    </source>
</evidence>
<dbReference type="GO" id="GO:0008270">
    <property type="term" value="F:zinc ion binding"/>
    <property type="evidence" value="ECO:0007669"/>
    <property type="project" value="UniProtKB-KW"/>
</dbReference>
<evidence type="ECO:0000256" key="3">
    <source>
        <dbReference type="ARBA" id="ARBA00022833"/>
    </source>
</evidence>
<evidence type="ECO:0000256" key="2">
    <source>
        <dbReference type="ARBA" id="ARBA00022771"/>
    </source>
</evidence>
<keyword evidence="2" id="KW-0863">Zinc-finger</keyword>
<feature type="domain" description="FLYWCH-type" evidence="4">
    <location>
        <begin position="61"/>
        <end position="104"/>
    </location>
</feature>
<dbReference type="AlphaFoldDB" id="A0A922CDF0"/>
<dbReference type="InterPro" id="IPR007588">
    <property type="entry name" value="Znf_FLYWCH"/>
</dbReference>
<reference evidence="5" key="2">
    <citation type="submission" date="2020-12" db="EMBL/GenBank/DDBJ databases">
        <authorList>
            <person name="Kanost M."/>
        </authorList>
    </citation>
    <scope>NUCLEOTIDE SEQUENCE</scope>
</reference>
<reference evidence="5" key="1">
    <citation type="journal article" date="2016" name="Insect Biochem. Mol. Biol.">
        <title>Multifaceted biological insights from a draft genome sequence of the tobacco hornworm moth, Manduca sexta.</title>
        <authorList>
            <person name="Kanost M.R."/>
            <person name="Arrese E.L."/>
            <person name="Cao X."/>
            <person name="Chen Y.R."/>
            <person name="Chellapilla S."/>
            <person name="Goldsmith M.R."/>
            <person name="Grosse-Wilde E."/>
            <person name="Heckel D.G."/>
            <person name="Herndon N."/>
            <person name="Jiang H."/>
            <person name="Papanicolaou A."/>
            <person name="Qu J."/>
            <person name="Soulages J.L."/>
            <person name="Vogel H."/>
            <person name="Walters J."/>
            <person name="Waterhouse R.M."/>
            <person name="Ahn S.J."/>
            <person name="Almeida F.C."/>
            <person name="An C."/>
            <person name="Aqrawi P."/>
            <person name="Bretschneider A."/>
            <person name="Bryant W.B."/>
            <person name="Bucks S."/>
            <person name="Chao H."/>
            <person name="Chevignon G."/>
            <person name="Christen J.M."/>
            <person name="Clarke D.F."/>
            <person name="Dittmer N.T."/>
            <person name="Ferguson L.C.F."/>
            <person name="Garavelou S."/>
            <person name="Gordon K.H.J."/>
            <person name="Gunaratna R.T."/>
            <person name="Han Y."/>
            <person name="Hauser F."/>
            <person name="He Y."/>
            <person name="Heidel-Fischer H."/>
            <person name="Hirsh A."/>
            <person name="Hu Y."/>
            <person name="Jiang H."/>
            <person name="Kalra D."/>
            <person name="Klinner C."/>
            <person name="Konig C."/>
            <person name="Kovar C."/>
            <person name="Kroll A.R."/>
            <person name="Kuwar S.S."/>
            <person name="Lee S.L."/>
            <person name="Lehman R."/>
            <person name="Li K."/>
            <person name="Li Z."/>
            <person name="Liang H."/>
            <person name="Lovelace S."/>
            <person name="Lu Z."/>
            <person name="Mansfield J.H."/>
            <person name="McCulloch K.J."/>
            <person name="Mathew T."/>
            <person name="Morton B."/>
            <person name="Muzny D.M."/>
            <person name="Neunemann D."/>
            <person name="Ongeri F."/>
            <person name="Pauchet Y."/>
            <person name="Pu L.L."/>
            <person name="Pyrousis I."/>
            <person name="Rao X.J."/>
            <person name="Redding A."/>
            <person name="Roesel C."/>
            <person name="Sanchez-Gracia A."/>
            <person name="Schaack S."/>
            <person name="Shukla A."/>
            <person name="Tetreau G."/>
            <person name="Wang Y."/>
            <person name="Xiong G.H."/>
            <person name="Traut W."/>
            <person name="Walsh T.K."/>
            <person name="Worley K.C."/>
            <person name="Wu D."/>
            <person name="Wu W."/>
            <person name="Wu Y.Q."/>
            <person name="Zhang X."/>
            <person name="Zou Z."/>
            <person name="Zucker H."/>
            <person name="Briscoe A.D."/>
            <person name="Burmester T."/>
            <person name="Clem R.J."/>
            <person name="Feyereisen R."/>
            <person name="Grimmelikhuijzen C.J.P."/>
            <person name="Hamodrakas S.J."/>
            <person name="Hansson B.S."/>
            <person name="Huguet E."/>
            <person name="Jermiin L.S."/>
            <person name="Lan Q."/>
            <person name="Lehman H.K."/>
            <person name="Lorenzen M."/>
            <person name="Merzendorfer H."/>
            <person name="Michalopoulos I."/>
            <person name="Morton D.B."/>
            <person name="Muthukrishnan S."/>
            <person name="Oakeshott J.G."/>
            <person name="Palmer W."/>
            <person name="Park Y."/>
            <person name="Passarelli A.L."/>
            <person name="Rozas J."/>
            <person name="Schwartz L.M."/>
            <person name="Smith W."/>
            <person name="Southgate A."/>
            <person name="Vilcinskas A."/>
            <person name="Vogt R."/>
            <person name="Wang P."/>
            <person name="Werren J."/>
            <person name="Yu X.Q."/>
            <person name="Zhou J.J."/>
            <person name="Brown S.J."/>
            <person name="Scherer S.E."/>
            <person name="Richards S."/>
            <person name="Blissard G.W."/>
        </authorList>
    </citation>
    <scope>NUCLEOTIDE SEQUENCE</scope>
</reference>
<dbReference type="Proteomes" id="UP000791440">
    <property type="component" value="Unassembled WGS sequence"/>
</dbReference>
<keyword evidence="1" id="KW-0479">Metal-binding</keyword>
<evidence type="ECO:0000259" key="4">
    <source>
        <dbReference type="Pfam" id="PF04500"/>
    </source>
</evidence>
<name>A0A922CDF0_MANSE</name>
<keyword evidence="3" id="KW-0862">Zinc</keyword>
<evidence type="ECO:0000256" key="1">
    <source>
        <dbReference type="ARBA" id="ARBA00022723"/>
    </source>
</evidence>
<proteinExistence type="predicted"/>